<evidence type="ECO:0000256" key="1">
    <source>
        <dbReference type="SAM" id="Phobius"/>
    </source>
</evidence>
<organism evidence="4 5">
    <name type="scientific">Mesorhabditis belari</name>
    <dbReference type="NCBI Taxonomy" id="2138241"/>
    <lineage>
        <taxon>Eukaryota</taxon>
        <taxon>Metazoa</taxon>
        <taxon>Ecdysozoa</taxon>
        <taxon>Nematoda</taxon>
        <taxon>Chromadorea</taxon>
        <taxon>Rhabditida</taxon>
        <taxon>Rhabditina</taxon>
        <taxon>Rhabditomorpha</taxon>
        <taxon>Rhabditoidea</taxon>
        <taxon>Rhabditidae</taxon>
        <taxon>Mesorhabditinae</taxon>
        <taxon>Mesorhabditis</taxon>
    </lineage>
</organism>
<keyword evidence="2" id="KW-0732">Signal</keyword>
<dbReference type="PANTHER" id="PTHR45580:SF4">
    <property type="entry name" value="CARBOXYLIC ESTER HYDROLASE"/>
    <property type="match status" value="1"/>
</dbReference>
<keyword evidence="1" id="KW-0812">Transmembrane</keyword>
<feature type="chain" id="PRO_5041998133" evidence="2">
    <location>
        <begin position="16"/>
        <end position="586"/>
    </location>
</feature>
<dbReference type="InterPro" id="IPR002018">
    <property type="entry name" value="CarbesteraseB"/>
</dbReference>
<dbReference type="SUPFAM" id="SSF53474">
    <property type="entry name" value="alpha/beta-Hydrolases"/>
    <property type="match status" value="1"/>
</dbReference>
<dbReference type="Proteomes" id="UP000887575">
    <property type="component" value="Unassembled WGS sequence"/>
</dbReference>
<evidence type="ECO:0000313" key="5">
    <source>
        <dbReference type="WBParaSite" id="MBELARI_LOCUS19511"/>
    </source>
</evidence>
<evidence type="ECO:0000259" key="3">
    <source>
        <dbReference type="Pfam" id="PF00135"/>
    </source>
</evidence>
<reference evidence="5" key="1">
    <citation type="submission" date="2024-02" db="UniProtKB">
        <authorList>
            <consortium name="WormBaseParasite"/>
        </authorList>
    </citation>
    <scope>IDENTIFICATION</scope>
</reference>
<evidence type="ECO:0000313" key="4">
    <source>
        <dbReference type="Proteomes" id="UP000887575"/>
    </source>
</evidence>
<protein>
    <submittedName>
        <fullName evidence="5">Carboxylesterase type B domain-containing protein</fullName>
    </submittedName>
</protein>
<dbReference type="InterPro" id="IPR029058">
    <property type="entry name" value="AB_hydrolase_fold"/>
</dbReference>
<feature type="transmembrane region" description="Helical" evidence="1">
    <location>
        <begin position="533"/>
        <end position="554"/>
    </location>
</feature>
<feature type="signal peptide" evidence="2">
    <location>
        <begin position="1"/>
        <end position="15"/>
    </location>
</feature>
<sequence length="586" mass="66784">MKLFLFLSLISCIYSQFAFTSLGTVRGITTKSTNGVSVEVYKGLPFAKPPIGKLRYAKPEEPTKWQGIRDATDYQFSCLSNSSQTSSPQSHIDEDCLYVNIFTSARCKKTRNCAVLVYIHGGALLYDSATMFPDNHLIDHFAAKDVVLVITAFRMSTWGLFASPFEEVTPHNLAIHDIVRSLEFVQKEIWAFGGDPRRVTSLGHSMGADLSLAIAYSEELNPGNRILAQASAMSPSMDYHDIDRMHETSFEFARRAKCTPPGSTKFETPAMTKAIVECLRTKPWQELLLIQREIDDDGLMYLNGFPLTHPLTSSGRLDLLLKNAPKTPVLLGSTMLEFDPVGLPNANETYGDILQLKNTQEIAIKLYYDQVTERLKTHHNYQSQCVFVSTFNYGKAQIERGAQAFLYKYDMPRGCQHTGDLCYVMGVHCRDFNDDELKIKEFYSEYFVNFTKHGKPRADWEPLDPSRKNYWSVVCNQTIDLYPHNENNYEAEVVDYWLKNMTFFDKKVTEIKERIMPNFEALTFDSIPSYANFISICLFVIVLFPGVLLGFVILMKVTKKNEYDALPECEDLDQKNAIVYDTARYL</sequence>
<dbReference type="WBParaSite" id="MBELARI_LOCUS19511">
    <property type="protein sequence ID" value="MBELARI_LOCUS19511"/>
    <property type="gene ID" value="MBELARI_LOCUS19511"/>
</dbReference>
<feature type="domain" description="Carboxylesterase type B" evidence="3">
    <location>
        <begin position="18"/>
        <end position="340"/>
    </location>
</feature>
<accession>A0AAF3EZ42</accession>
<dbReference type="PANTHER" id="PTHR45580">
    <property type="entry name" value="PROTEIN CBG05369"/>
    <property type="match status" value="1"/>
</dbReference>
<keyword evidence="1" id="KW-0472">Membrane</keyword>
<keyword evidence="4" id="KW-1185">Reference proteome</keyword>
<feature type="domain" description="Carboxylesterase type B" evidence="3">
    <location>
        <begin position="372"/>
        <end position="497"/>
    </location>
</feature>
<keyword evidence="1" id="KW-1133">Transmembrane helix</keyword>
<dbReference type="Gene3D" id="3.40.50.1820">
    <property type="entry name" value="alpha/beta hydrolase"/>
    <property type="match status" value="1"/>
</dbReference>
<dbReference type="Pfam" id="PF00135">
    <property type="entry name" value="COesterase"/>
    <property type="match status" value="2"/>
</dbReference>
<proteinExistence type="predicted"/>
<evidence type="ECO:0000256" key="2">
    <source>
        <dbReference type="SAM" id="SignalP"/>
    </source>
</evidence>
<name>A0AAF3EZ42_9BILA</name>
<dbReference type="AlphaFoldDB" id="A0AAF3EZ42"/>